<feature type="compositionally biased region" description="Low complexity" evidence="1">
    <location>
        <begin position="24"/>
        <end position="45"/>
    </location>
</feature>
<evidence type="ECO:0008006" key="5">
    <source>
        <dbReference type="Google" id="ProtNLM"/>
    </source>
</evidence>
<sequence length="165" mass="17151">MHGTRTTAKILVGAAVAALAGCVSVDTPPTAPAPASAPVAEAVRPGQDVAPQLLEGPAREALEAALPAPPPSAAPRTTPSSELRRRAVTPPRPENRRPEAVPAQRERPRPAPRRELPEVPELPKLTGVPTKAPVSRADVCELGERYGGWAPGSEPSRICRGASGR</sequence>
<accession>A0ABV3CUW0</accession>
<organism evidence="3 4">
    <name type="scientific">Streptomyces exfoliatus</name>
    <name type="common">Streptomyces hydrogenans</name>
    <dbReference type="NCBI Taxonomy" id="1905"/>
    <lineage>
        <taxon>Bacteria</taxon>
        <taxon>Bacillati</taxon>
        <taxon>Actinomycetota</taxon>
        <taxon>Actinomycetes</taxon>
        <taxon>Kitasatosporales</taxon>
        <taxon>Streptomycetaceae</taxon>
        <taxon>Streptomyces</taxon>
    </lineage>
</organism>
<dbReference type="EMBL" id="JBEZAM010000009">
    <property type="protein sequence ID" value="MEU7293498.1"/>
    <property type="molecule type" value="Genomic_DNA"/>
</dbReference>
<gene>
    <name evidence="3" type="ORF">AB0A76_09880</name>
</gene>
<protein>
    <recommendedName>
        <fullName evidence="5">Lipoprotein</fullName>
    </recommendedName>
</protein>
<feature type="chain" id="PRO_5045414781" description="Lipoprotein" evidence="2">
    <location>
        <begin position="26"/>
        <end position="165"/>
    </location>
</feature>
<reference evidence="3 4" key="1">
    <citation type="submission" date="2024-06" db="EMBL/GenBank/DDBJ databases">
        <title>The Natural Products Discovery Center: Release of the First 8490 Sequenced Strains for Exploring Actinobacteria Biosynthetic Diversity.</title>
        <authorList>
            <person name="Kalkreuter E."/>
            <person name="Kautsar S.A."/>
            <person name="Yang D."/>
            <person name="Bader C.D."/>
            <person name="Teijaro C.N."/>
            <person name="Fluegel L."/>
            <person name="Davis C.M."/>
            <person name="Simpson J.R."/>
            <person name="Lauterbach L."/>
            <person name="Steele A.D."/>
            <person name="Gui C."/>
            <person name="Meng S."/>
            <person name="Li G."/>
            <person name="Viehrig K."/>
            <person name="Ye F."/>
            <person name="Su P."/>
            <person name="Kiefer A.F."/>
            <person name="Nichols A."/>
            <person name="Cepeda A.J."/>
            <person name="Yan W."/>
            <person name="Fan B."/>
            <person name="Jiang Y."/>
            <person name="Adhikari A."/>
            <person name="Zheng C.-J."/>
            <person name="Schuster L."/>
            <person name="Cowan T.M."/>
            <person name="Smanski M.J."/>
            <person name="Chevrette M.G."/>
            <person name="De Carvalho L.P.S."/>
            <person name="Shen B."/>
        </authorList>
    </citation>
    <scope>NUCLEOTIDE SEQUENCE [LARGE SCALE GENOMIC DNA]</scope>
    <source>
        <strain evidence="3 4">NPDC045705</strain>
    </source>
</reference>
<keyword evidence="4" id="KW-1185">Reference proteome</keyword>
<feature type="compositionally biased region" description="Basic and acidic residues" evidence="1">
    <location>
        <begin position="93"/>
        <end position="117"/>
    </location>
</feature>
<evidence type="ECO:0000256" key="1">
    <source>
        <dbReference type="SAM" id="MobiDB-lite"/>
    </source>
</evidence>
<feature type="signal peptide" evidence="2">
    <location>
        <begin position="1"/>
        <end position="25"/>
    </location>
</feature>
<feature type="region of interest" description="Disordered" evidence="1">
    <location>
        <begin position="24"/>
        <end position="132"/>
    </location>
</feature>
<dbReference type="RefSeq" id="WP_359205821.1">
    <property type="nucleotide sequence ID" value="NZ_JBEZAM010000009.1"/>
</dbReference>
<comment type="caution">
    <text evidence="3">The sequence shown here is derived from an EMBL/GenBank/DDBJ whole genome shotgun (WGS) entry which is preliminary data.</text>
</comment>
<dbReference type="Proteomes" id="UP001551210">
    <property type="component" value="Unassembled WGS sequence"/>
</dbReference>
<dbReference type="PROSITE" id="PS51257">
    <property type="entry name" value="PROKAR_LIPOPROTEIN"/>
    <property type="match status" value="1"/>
</dbReference>
<evidence type="ECO:0000313" key="3">
    <source>
        <dbReference type="EMBL" id="MEU7293498.1"/>
    </source>
</evidence>
<feature type="region of interest" description="Disordered" evidence="1">
    <location>
        <begin position="145"/>
        <end position="165"/>
    </location>
</feature>
<keyword evidence="2" id="KW-0732">Signal</keyword>
<evidence type="ECO:0000313" key="4">
    <source>
        <dbReference type="Proteomes" id="UP001551210"/>
    </source>
</evidence>
<evidence type="ECO:0000256" key="2">
    <source>
        <dbReference type="SAM" id="SignalP"/>
    </source>
</evidence>
<proteinExistence type="predicted"/>
<name>A0ABV3CUW0_STREX</name>